<dbReference type="Pfam" id="PF00106">
    <property type="entry name" value="adh_short"/>
    <property type="match status" value="1"/>
</dbReference>
<gene>
    <name evidence="4" type="primary">BCAT2</name>
    <name evidence="4" type="synonym">LOC107378440</name>
</gene>
<name>A0A8C6KGE1_NOTFU</name>
<dbReference type="GeneTree" id="ENSGT00390000009532"/>
<dbReference type="AlphaFoldDB" id="A0A8C6KGE1"/>
<dbReference type="Gene3D" id="3.40.50.720">
    <property type="entry name" value="NAD(P)-binding Rossmann-like Domain"/>
    <property type="match status" value="1"/>
</dbReference>
<dbReference type="InterPro" id="IPR020904">
    <property type="entry name" value="Sc_DH/Rdtase_CS"/>
</dbReference>
<dbReference type="Proteomes" id="UP000694548">
    <property type="component" value="Chromosome sgr05"/>
</dbReference>
<dbReference type="PRINTS" id="PR00080">
    <property type="entry name" value="SDRFAMILY"/>
</dbReference>
<dbReference type="SUPFAM" id="SSF51735">
    <property type="entry name" value="NAD(P)-binding Rossmann-fold domains"/>
    <property type="match status" value="1"/>
</dbReference>
<sequence length="352" mass="37709">MSLRYHNKVVIVTGGSKGIGRGIVRAFVENGAKVVFCARGGPAGEALEEELNSAGPGSCKFIKCDMSKEEEIKMLISVTVQLYGHIDCLVNNAGWHPPHKATDETTAEEFRELLNLNLISYFLASKIALPYLRQHQGNIINVSSLVGTIGQKDAAPYVATKGAIIAMTKAMAVDESRCNVRVNCISPGNVMTPLWEELAAQTPDAAEAIRVGENAQLMGRMGTEAECGLAALYLAADATFCTGIDLLLSGGAELNYGFKSPPCTTGSDAPFFLWLTATRQLLQGCRSHHRTQPSMQAEARPIHAVVWQTVLRPHADHQLVGEGRLGGSGDQTLSELVTASCNLSPALLHRAV</sequence>
<evidence type="ECO:0000256" key="3">
    <source>
        <dbReference type="RuleBase" id="RU000363"/>
    </source>
</evidence>
<comment type="similarity">
    <text evidence="1 3">Belongs to the short-chain dehydrogenases/reductases (SDR) family.</text>
</comment>
<reference evidence="4" key="1">
    <citation type="submission" date="2014-08" db="EMBL/GenBank/DDBJ databases">
        <authorList>
            <person name="Senf B."/>
            <person name="Petzold A."/>
            <person name="Downie B.R."/>
            <person name="Koch P."/>
            <person name="Platzer M."/>
        </authorList>
    </citation>
    <scope>NUCLEOTIDE SEQUENCE [LARGE SCALE GENOMIC DNA]</scope>
    <source>
        <strain evidence="4">GRZ</strain>
    </source>
</reference>
<dbReference type="PRINTS" id="PR00081">
    <property type="entry name" value="GDHRDH"/>
</dbReference>
<dbReference type="FunFam" id="3.40.50.720:FF:000084">
    <property type="entry name" value="Short-chain dehydrogenase reductase"/>
    <property type="match status" value="1"/>
</dbReference>
<dbReference type="PANTHER" id="PTHR43658:SF8">
    <property type="entry name" value="17-BETA-HYDROXYSTEROID DEHYDROGENASE 14-RELATED"/>
    <property type="match status" value="1"/>
</dbReference>
<evidence type="ECO:0000256" key="1">
    <source>
        <dbReference type="ARBA" id="ARBA00006484"/>
    </source>
</evidence>
<accession>A0A8C6KGE1</accession>
<dbReference type="InterPro" id="IPR002347">
    <property type="entry name" value="SDR_fam"/>
</dbReference>
<dbReference type="Ensembl" id="ENSNFUT00015004979.1">
    <property type="protein sequence ID" value="ENSNFUP00015004712.1"/>
    <property type="gene ID" value="ENSNFUG00015002327.1"/>
</dbReference>
<dbReference type="PANTHER" id="PTHR43658">
    <property type="entry name" value="SHORT-CHAIN DEHYDROGENASE/REDUCTASE"/>
    <property type="match status" value="1"/>
</dbReference>
<keyword evidence="5" id="KW-1185">Reference proteome</keyword>
<evidence type="ECO:0000256" key="2">
    <source>
        <dbReference type="ARBA" id="ARBA00023002"/>
    </source>
</evidence>
<protein>
    <submittedName>
        <fullName evidence="4">Branched chain amino-acid transaminase 2, mitochondrial</fullName>
    </submittedName>
</protein>
<keyword evidence="2" id="KW-0560">Oxidoreductase</keyword>
<organism evidence="4 5">
    <name type="scientific">Nothobranchius furzeri</name>
    <name type="common">Turquoise killifish</name>
    <dbReference type="NCBI Taxonomy" id="105023"/>
    <lineage>
        <taxon>Eukaryota</taxon>
        <taxon>Metazoa</taxon>
        <taxon>Chordata</taxon>
        <taxon>Craniata</taxon>
        <taxon>Vertebrata</taxon>
        <taxon>Euteleostomi</taxon>
        <taxon>Actinopterygii</taxon>
        <taxon>Neopterygii</taxon>
        <taxon>Teleostei</taxon>
        <taxon>Neoteleostei</taxon>
        <taxon>Acanthomorphata</taxon>
        <taxon>Ovalentaria</taxon>
        <taxon>Atherinomorphae</taxon>
        <taxon>Cyprinodontiformes</taxon>
        <taxon>Nothobranchiidae</taxon>
        <taxon>Nothobranchius</taxon>
    </lineage>
</organism>
<dbReference type="GO" id="GO:0005829">
    <property type="term" value="C:cytosol"/>
    <property type="evidence" value="ECO:0007669"/>
    <property type="project" value="TreeGrafter"/>
</dbReference>
<proteinExistence type="inferred from homology"/>
<dbReference type="GO" id="GO:0004303">
    <property type="term" value="F:estradiol 17-beta-dehydrogenase [NAD(P)+] activity"/>
    <property type="evidence" value="ECO:0007669"/>
    <property type="project" value="TreeGrafter"/>
</dbReference>
<reference evidence="4" key="3">
    <citation type="submission" date="2025-09" db="UniProtKB">
        <authorList>
            <consortium name="Ensembl"/>
        </authorList>
    </citation>
    <scope>IDENTIFICATION</scope>
</reference>
<dbReference type="GO" id="GO:0006706">
    <property type="term" value="P:steroid catabolic process"/>
    <property type="evidence" value="ECO:0007669"/>
    <property type="project" value="TreeGrafter"/>
</dbReference>
<reference evidence="4" key="2">
    <citation type="submission" date="2025-08" db="UniProtKB">
        <authorList>
            <consortium name="Ensembl"/>
        </authorList>
    </citation>
    <scope>IDENTIFICATION</scope>
</reference>
<evidence type="ECO:0000313" key="5">
    <source>
        <dbReference type="Proteomes" id="UP000694548"/>
    </source>
</evidence>
<dbReference type="PROSITE" id="PS00061">
    <property type="entry name" value="ADH_SHORT"/>
    <property type="match status" value="1"/>
</dbReference>
<evidence type="ECO:0000313" key="4">
    <source>
        <dbReference type="Ensembl" id="ENSNFUP00015004712.1"/>
    </source>
</evidence>
<dbReference type="InterPro" id="IPR036291">
    <property type="entry name" value="NAD(P)-bd_dom_sf"/>
</dbReference>